<organism evidence="1 2">
    <name type="scientific">Pisolithus microcarpus 441</name>
    <dbReference type="NCBI Taxonomy" id="765257"/>
    <lineage>
        <taxon>Eukaryota</taxon>
        <taxon>Fungi</taxon>
        <taxon>Dikarya</taxon>
        <taxon>Basidiomycota</taxon>
        <taxon>Agaricomycotina</taxon>
        <taxon>Agaricomycetes</taxon>
        <taxon>Agaricomycetidae</taxon>
        <taxon>Boletales</taxon>
        <taxon>Sclerodermatineae</taxon>
        <taxon>Pisolithaceae</taxon>
        <taxon>Pisolithus</taxon>
    </lineage>
</organism>
<gene>
    <name evidence="1" type="ORF">PISMIDRAFT_689899</name>
</gene>
<name>A0A0C9YVV2_9AGAM</name>
<dbReference type="HOGENOM" id="CLU_3112076_0_0_1"/>
<proteinExistence type="predicted"/>
<dbReference type="Proteomes" id="UP000054018">
    <property type="component" value="Unassembled WGS sequence"/>
</dbReference>
<reference evidence="1 2" key="1">
    <citation type="submission" date="2014-04" db="EMBL/GenBank/DDBJ databases">
        <authorList>
            <consortium name="DOE Joint Genome Institute"/>
            <person name="Kuo A."/>
            <person name="Kohler A."/>
            <person name="Costa M.D."/>
            <person name="Nagy L.G."/>
            <person name="Floudas D."/>
            <person name="Copeland A."/>
            <person name="Barry K.W."/>
            <person name="Cichocki N."/>
            <person name="Veneault-Fourrey C."/>
            <person name="LaButti K."/>
            <person name="Lindquist E.A."/>
            <person name="Lipzen A."/>
            <person name="Lundell T."/>
            <person name="Morin E."/>
            <person name="Murat C."/>
            <person name="Sun H."/>
            <person name="Tunlid A."/>
            <person name="Henrissat B."/>
            <person name="Grigoriev I.V."/>
            <person name="Hibbett D.S."/>
            <person name="Martin F."/>
            <person name="Nordberg H.P."/>
            <person name="Cantor M.N."/>
            <person name="Hua S.X."/>
        </authorList>
    </citation>
    <scope>NUCLEOTIDE SEQUENCE [LARGE SCALE GENOMIC DNA]</scope>
    <source>
        <strain evidence="1 2">441</strain>
    </source>
</reference>
<sequence>MGLLLWPKIGGAIYGTMAALDGPSLRLLTCRKSGLQAHQTCGSVGSTTILS</sequence>
<dbReference type="AlphaFoldDB" id="A0A0C9YVV2"/>
<protein>
    <submittedName>
        <fullName evidence="1">Uncharacterized protein</fullName>
    </submittedName>
</protein>
<evidence type="ECO:0000313" key="1">
    <source>
        <dbReference type="EMBL" id="KIK11978.1"/>
    </source>
</evidence>
<keyword evidence="2" id="KW-1185">Reference proteome</keyword>
<dbReference type="EMBL" id="KN834132">
    <property type="protein sequence ID" value="KIK11978.1"/>
    <property type="molecule type" value="Genomic_DNA"/>
</dbReference>
<evidence type="ECO:0000313" key="2">
    <source>
        <dbReference type="Proteomes" id="UP000054018"/>
    </source>
</evidence>
<accession>A0A0C9YVV2</accession>
<reference evidence="2" key="2">
    <citation type="submission" date="2015-01" db="EMBL/GenBank/DDBJ databases">
        <title>Evolutionary Origins and Diversification of the Mycorrhizal Mutualists.</title>
        <authorList>
            <consortium name="DOE Joint Genome Institute"/>
            <consortium name="Mycorrhizal Genomics Consortium"/>
            <person name="Kohler A."/>
            <person name="Kuo A."/>
            <person name="Nagy L.G."/>
            <person name="Floudas D."/>
            <person name="Copeland A."/>
            <person name="Barry K.W."/>
            <person name="Cichocki N."/>
            <person name="Veneault-Fourrey C."/>
            <person name="LaButti K."/>
            <person name="Lindquist E.A."/>
            <person name="Lipzen A."/>
            <person name="Lundell T."/>
            <person name="Morin E."/>
            <person name="Murat C."/>
            <person name="Riley R."/>
            <person name="Ohm R."/>
            <person name="Sun H."/>
            <person name="Tunlid A."/>
            <person name="Henrissat B."/>
            <person name="Grigoriev I.V."/>
            <person name="Hibbett D.S."/>
            <person name="Martin F."/>
        </authorList>
    </citation>
    <scope>NUCLEOTIDE SEQUENCE [LARGE SCALE GENOMIC DNA]</scope>
    <source>
        <strain evidence="2">441</strain>
    </source>
</reference>